<accession>A0ABU8HJ97</accession>
<organism evidence="1 2">
    <name type="scientific">Bacillus spongiae</name>
    <dbReference type="NCBI Taxonomy" id="2683610"/>
    <lineage>
        <taxon>Bacteria</taxon>
        <taxon>Bacillati</taxon>
        <taxon>Bacillota</taxon>
        <taxon>Bacilli</taxon>
        <taxon>Bacillales</taxon>
        <taxon>Bacillaceae</taxon>
        <taxon>Bacillus</taxon>
    </lineage>
</organism>
<sequence>MMGIIIREEEKKEIQFLLRREMDEIILDMDDERIDGVVKRAMQERYKILLSLFKRVASTQAEIMKYIVIPKGKKSSSLEFKQNEKFF</sequence>
<reference evidence="1 2" key="1">
    <citation type="journal article" date="2018" name="J. Microbiol.">
        <title>Bacillus spongiae sp. nov., isolated from sponge of Jeju Island.</title>
        <authorList>
            <person name="Lee G.E."/>
            <person name="Im W.T."/>
            <person name="Park J.S."/>
        </authorList>
    </citation>
    <scope>NUCLEOTIDE SEQUENCE [LARGE SCALE GENOMIC DNA]</scope>
    <source>
        <strain evidence="1 2">135PIL107-10</strain>
    </source>
</reference>
<keyword evidence="2" id="KW-1185">Reference proteome</keyword>
<dbReference type="Proteomes" id="UP001312865">
    <property type="component" value="Unassembled WGS sequence"/>
</dbReference>
<comment type="caution">
    <text evidence="1">The sequence shown here is derived from an EMBL/GenBank/DDBJ whole genome shotgun (WGS) entry which is preliminary data.</text>
</comment>
<protein>
    <submittedName>
        <fullName evidence="1">Uncharacterized protein</fullName>
    </submittedName>
</protein>
<proteinExistence type="predicted"/>
<gene>
    <name evidence="1" type="ORF">WAK64_19480</name>
</gene>
<evidence type="ECO:0000313" key="2">
    <source>
        <dbReference type="Proteomes" id="UP001312865"/>
    </source>
</evidence>
<dbReference type="RefSeq" id="WP_336588673.1">
    <property type="nucleotide sequence ID" value="NZ_JBBAXC010000021.1"/>
</dbReference>
<evidence type="ECO:0000313" key="1">
    <source>
        <dbReference type="EMBL" id="MEI5909236.1"/>
    </source>
</evidence>
<dbReference type="EMBL" id="JBBAXC010000021">
    <property type="protein sequence ID" value="MEI5909236.1"/>
    <property type="molecule type" value="Genomic_DNA"/>
</dbReference>
<name>A0ABU8HJ97_9BACI</name>